<evidence type="ECO:0000256" key="1">
    <source>
        <dbReference type="SAM" id="MobiDB-lite"/>
    </source>
</evidence>
<reference evidence="2" key="2">
    <citation type="journal article" date="2015" name="Fish Shellfish Immunol.">
        <title>Early steps in the European eel (Anguilla anguilla)-Vibrio vulnificus interaction in the gills: Role of the RtxA13 toxin.</title>
        <authorList>
            <person name="Callol A."/>
            <person name="Pajuelo D."/>
            <person name="Ebbesson L."/>
            <person name="Teles M."/>
            <person name="MacKenzie S."/>
            <person name="Amaro C."/>
        </authorList>
    </citation>
    <scope>NUCLEOTIDE SEQUENCE</scope>
</reference>
<sequence length="38" mass="4422">MKRGTEDMQVSRNAVEHCHHVGLRRYENAGRDKEPKSV</sequence>
<name>A0A0E9UG65_ANGAN</name>
<organism evidence="2">
    <name type="scientific">Anguilla anguilla</name>
    <name type="common">European freshwater eel</name>
    <name type="synonym">Muraena anguilla</name>
    <dbReference type="NCBI Taxonomy" id="7936"/>
    <lineage>
        <taxon>Eukaryota</taxon>
        <taxon>Metazoa</taxon>
        <taxon>Chordata</taxon>
        <taxon>Craniata</taxon>
        <taxon>Vertebrata</taxon>
        <taxon>Euteleostomi</taxon>
        <taxon>Actinopterygii</taxon>
        <taxon>Neopterygii</taxon>
        <taxon>Teleostei</taxon>
        <taxon>Anguilliformes</taxon>
        <taxon>Anguillidae</taxon>
        <taxon>Anguilla</taxon>
    </lineage>
</organism>
<evidence type="ECO:0000313" key="2">
    <source>
        <dbReference type="EMBL" id="JAH63958.1"/>
    </source>
</evidence>
<dbReference type="AlphaFoldDB" id="A0A0E9UG65"/>
<proteinExistence type="predicted"/>
<feature type="compositionally biased region" description="Basic and acidic residues" evidence="1">
    <location>
        <begin position="14"/>
        <end position="38"/>
    </location>
</feature>
<dbReference type="EMBL" id="GBXM01044619">
    <property type="protein sequence ID" value="JAH63958.1"/>
    <property type="molecule type" value="Transcribed_RNA"/>
</dbReference>
<feature type="region of interest" description="Disordered" evidence="1">
    <location>
        <begin position="1"/>
        <end position="38"/>
    </location>
</feature>
<accession>A0A0E9UG65</accession>
<reference evidence="2" key="1">
    <citation type="submission" date="2014-11" db="EMBL/GenBank/DDBJ databases">
        <authorList>
            <person name="Amaro Gonzalez C."/>
        </authorList>
    </citation>
    <scope>NUCLEOTIDE SEQUENCE</scope>
</reference>
<protein>
    <submittedName>
        <fullName evidence="2">Uncharacterized protein</fullName>
    </submittedName>
</protein>